<evidence type="ECO:0000313" key="5">
    <source>
        <dbReference type="EMBL" id="MDC7694227.1"/>
    </source>
</evidence>
<evidence type="ECO:0000313" key="6">
    <source>
        <dbReference type="Proteomes" id="UP001216595"/>
    </source>
</evidence>
<dbReference type="Proteomes" id="UP001216595">
    <property type="component" value="Unassembled WGS sequence"/>
</dbReference>
<accession>A0ABT5IE35</accession>
<comment type="caution">
    <text evidence="5">The sequence shown here is derived from an EMBL/GenBank/DDBJ whole genome shotgun (WGS) entry which is preliminary data.</text>
</comment>
<dbReference type="Pfam" id="PF12833">
    <property type="entry name" value="HTH_18"/>
    <property type="match status" value="1"/>
</dbReference>
<name>A0ABT5IE35_9CAUL</name>
<keyword evidence="3" id="KW-0804">Transcription</keyword>
<dbReference type="PROSITE" id="PS01124">
    <property type="entry name" value="HTH_ARAC_FAMILY_2"/>
    <property type="match status" value="1"/>
</dbReference>
<protein>
    <submittedName>
        <fullName evidence="5">AraC family transcriptional regulator</fullName>
    </submittedName>
</protein>
<dbReference type="InterPro" id="IPR050204">
    <property type="entry name" value="AraC_XylS_family_regulators"/>
</dbReference>
<organism evidence="5 6">
    <name type="scientific">Asticcacaulis currens</name>
    <dbReference type="NCBI Taxonomy" id="2984210"/>
    <lineage>
        <taxon>Bacteria</taxon>
        <taxon>Pseudomonadati</taxon>
        <taxon>Pseudomonadota</taxon>
        <taxon>Alphaproteobacteria</taxon>
        <taxon>Caulobacterales</taxon>
        <taxon>Caulobacteraceae</taxon>
        <taxon>Asticcacaulis</taxon>
    </lineage>
</organism>
<dbReference type="Pfam" id="PF12852">
    <property type="entry name" value="Cupin_6"/>
    <property type="match status" value="1"/>
</dbReference>
<reference evidence="5 6" key="1">
    <citation type="submission" date="2023-01" db="EMBL/GenBank/DDBJ databases">
        <title>Novel species of the genus Asticcacaulis isolated from rivers.</title>
        <authorList>
            <person name="Lu H."/>
        </authorList>
    </citation>
    <scope>NUCLEOTIDE SEQUENCE [LARGE SCALE GENOMIC DNA]</scope>
    <source>
        <strain evidence="5 6">DXS10W</strain>
    </source>
</reference>
<keyword evidence="1" id="KW-0805">Transcription regulation</keyword>
<dbReference type="RefSeq" id="WP_272740945.1">
    <property type="nucleotide sequence ID" value="NZ_JAQQKW010000004.1"/>
</dbReference>
<keyword evidence="2" id="KW-0238">DNA-binding</keyword>
<dbReference type="PROSITE" id="PS00041">
    <property type="entry name" value="HTH_ARAC_FAMILY_1"/>
    <property type="match status" value="1"/>
</dbReference>
<dbReference type="PANTHER" id="PTHR46796:SF7">
    <property type="entry name" value="ARAC FAMILY TRANSCRIPTIONAL REGULATOR"/>
    <property type="match status" value="1"/>
</dbReference>
<dbReference type="InterPro" id="IPR009057">
    <property type="entry name" value="Homeodomain-like_sf"/>
</dbReference>
<dbReference type="SUPFAM" id="SSF46689">
    <property type="entry name" value="Homeodomain-like"/>
    <property type="match status" value="2"/>
</dbReference>
<keyword evidence="6" id="KW-1185">Reference proteome</keyword>
<dbReference type="InterPro" id="IPR032783">
    <property type="entry name" value="AraC_lig"/>
</dbReference>
<dbReference type="InterPro" id="IPR018060">
    <property type="entry name" value="HTH_AraC"/>
</dbReference>
<dbReference type="PANTHER" id="PTHR46796">
    <property type="entry name" value="HTH-TYPE TRANSCRIPTIONAL ACTIVATOR RHAS-RELATED"/>
    <property type="match status" value="1"/>
</dbReference>
<proteinExistence type="predicted"/>
<sequence>MPHQNSTDAINALLQDFRFTGVSYGQCEMQKPWSISFTPQSTARLHLVVEGEAWLKSGDGAWDHLAKGDLALLVRGPEHILADRPNRPSTPIEELAGSEIAPTVFEFAIPGRGKRTVMTCCSVAYHGPALKSLTALMPESIIVRAGSNDISDPLLFPLLDAMANEIREKRMGSATMLTRLADLVVGRIIRSWAETAPAYSNGWLAALNDRRLSKALIAMHKNPGDDWSAQTLARQSGMSKSAFYERFTATVGQTPSKYLAMLRMSAAIEILRSGKTNINTLAFKVGYKSEASFSRAFKRLVGHAPGAARRKGMPEELQ</sequence>
<dbReference type="InterPro" id="IPR018062">
    <property type="entry name" value="HTH_AraC-typ_CS"/>
</dbReference>
<dbReference type="Gene3D" id="1.10.10.60">
    <property type="entry name" value="Homeodomain-like"/>
    <property type="match status" value="1"/>
</dbReference>
<evidence type="ECO:0000256" key="1">
    <source>
        <dbReference type="ARBA" id="ARBA00023015"/>
    </source>
</evidence>
<dbReference type="SMART" id="SM00342">
    <property type="entry name" value="HTH_ARAC"/>
    <property type="match status" value="1"/>
</dbReference>
<feature type="domain" description="HTH araC/xylS-type" evidence="4">
    <location>
        <begin position="213"/>
        <end position="311"/>
    </location>
</feature>
<evidence type="ECO:0000256" key="3">
    <source>
        <dbReference type="ARBA" id="ARBA00023163"/>
    </source>
</evidence>
<evidence type="ECO:0000256" key="2">
    <source>
        <dbReference type="ARBA" id="ARBA00023125"/>
    </source>
</evidence>
<evidence type="ECO:0000259" key="4">
    <source>
        <dbReference type="PROSITE" id="PS01124"/>
    </source>
</evidence>
<gene>
    <name evidence="5" type="ORF">PQU94_08030</name>
</gene>
<dbReference type="EMBL" id="JAQQKW010000004">
    <property type="protein sequence ID" value="MDC7694227.1"/>
    <property type="molecule type" value="Genomic_DNA"/>
</dbReference>